<dbReference type="InterPro" id="IPR006179">
    <property type="entry name" value="5_nucleotidase/apyrase"/>
</dbReference>
<dbReference type="PANTHER" id="PTHR11575">
    <property type="entry name" value="5'-NUCLEOTIDASE-RELATED"/>
    <property type="match status" value="1"/>
</dbReference>
<reference evidence="5" key="1">
    <citation type="submission" date="2020-12" db="EMBL/GenBank/DDBJ databases">
        <title>Genomic characterization of non-nitrogen-fixing Frankia strains.</title>
        <authorList>
            <person name="Carlos-Shanley C."/>
            <person name="Guerra T."/>
            <person name="Hahn D."/>
        </authorList>
    </citation>
    <scope>NUCLEOTIDE SEQUENCE</scope>
    <source>
        <strain evidence="5">CN6</strain>
    </source>
</reference>
<dbReference type="GO" id="GO:0030288">
    <property type="term" value="C:outer membrane-bounded periplasmic space"/>
    <property type="evidence" value="ECO:0007669"/>
    <property type="project" value="TreeGrafter"/>
</dbReference>
<comment type="caution">
    <text evidence="5">The sequence shown here is derived from an EMBL/GenBank/DDBJ whole genome shotgun (WGS) entry which is preliminary data.</text>
</comment>
<dbReference type="PRINTS" id="PR01607">
    <property type="entry name" value="APYRASEFAMLY"/>
</dbReference>
<dbReference type="GO" id="GO:0008253">
    <property type="term" value="F:5'-nucleotidase activity"/>
    <property type="evidence" value="ECO:0007669"/>
    <property type="project" value="TreeGrafter"/>
</dbReference>
<evidence type="ECO:0000256" key="1">
    <source>
        <dbReference type="ARBA" id="ARBA00022729"/>
    </source>
</evidence>
<dbReference type="AlphaFoldDB" id="A0A937UPP9"/>
<keyword evidence="1" id="KW-0732">Signal</keyword>
<dbReference type="Proteomes" id="UP000604475">
    <property type="component" value="Unassembled WGS sequence"/>
</dbReference>
<evidence type="ECO:0000313" key="6">
    <source>
        <dbReference type="Proteomes" id="UP000604475"/>
    </source>
</evidence>
<dbReference type="Pfam" id="PF02872">
    <property type="entry name" value="5_nucleotid_C"/>
    <property type="match status" value="1"/>
</dbReference>
<proteinExistence type="inferred from homology"/>
<dbReference type="InterPro" id="IPR006311">
    <property type="entry name" value="TAT_signal"/>
</dbReference>
<organism evidence="5 6">
    <name type="scientific">Frankia nepalensis</name>
    <dbReference type="NCBI Taxonomy" id="1836974"/>
    <lineage>
        <taxon>Bacteria</taxon>
        <taxon>Bacillati</taxon>
        <taxon>Actinomycetota</taxon>
        <taxon>Actinomycetes</taxon>
        <taxon>Frankiales</taxon>
        <taxon>Frankiaceae</taxon>
        <taxon>Frankia</taxon>
    </lineage>
</organism>
<dbReference type="Gene3D" id="3.60.21.10">
    <property type="match status" value="1"/>
</dbReference>
<keyword evidence="2" id="KW-0547">Nucleotide-binding</keyword>
<evidence type="ECO:0000313" key="5">
    <source>
        <dbReference type="EMBL" id="MBL7627465.1"/>
    </source>
</evidence>
<dbReference type="PANTHER" id="PTHR11575:SF24">
    <property type="entry name" value="5'-NUCLEOTIDASE"/>
    <property type="match status" value="1"/>
</dbReference>
<sequence>MRLRPSRRARLGVVGIAATLVVGLAVTLPAAAAAKDSTIEVQILGFNDFHGNLRPPTGSGGRIGTVDAGGATYLARHLGDLRKGHRNTITVAAGDNIGASPLISALFHDEPTINVLSQMKVDLASVGNHEFDEGSAELLRLQNGGCHPVDGCQLGRYRGADFQYLAANVVDEDTNQPILPPYAIKEFQGVKVGFIGMTLEGTPGIVTADGVAGLKFLDEVATANATAQTLKSQGVQTIVVILHEGGSQASTGTYDGCTGLTGPIVDIVNGFDDEIDAVVSGHSHQPYNCVVDGRLVTQAASFGRIITEMNLTIDKGSGDVVKAVAANHIVTRDVKPEQKITRMIDEYGAASATLENQVIGSITADINRVAAPSGETPLGNLIASSQLAATSAPDKGGAVAAFMNPGGVRADLVFAPSGAEQPGQVTYGEAFTVQPFANLLTVQTMTGDAIKRVLEQQYALNRILQPAGITYTVSQSAPVGSKVSNIVIGGQPLNPTAAYQITINNFLAGGGDGFSVFTEGTGPVNQGVDLDAFAAYLTANAPVAPPATNRITVAA</sequence>
<evidence type="ECO:0000256" key="2">
    <source>
        <dbReference type="RuleBase" id="RU362119"/>
    </source>
</evidence>
<dbReference type="InterPro" id="IPR036907">
    <property type="entry name" value="5'-Nucleotdase_C_sf"/>
</dbReference>
<dbReference type="Pfam" id="PF00149">
    <property type="entry name" value="Metallophos"/>
    <property type="match status" value="1"/>
</dbReference>
<dbReference type="InterPro" id="IPR008334">
    <property type="entry name" value="5'-Nucleotdase_C"/>
</dbReference>
<name>A0A937UPP9_9ACTN</name>
<accession>A0A937UPP9</accession>
<protein>
    <submittedName>
        <fullName evidence="5">Bifunctional metallophosphatase/5'-nucleotidase</fullName>
    </submittedName>
</protein>
<evidence type="ECO:0000259" key="4">
    <source>
        <dbReference type="Pfam" id="PF02872"/>
    </source>
</evidence>
<dbReference type="GO" id="GO:0000166">
    <property type="term" value="F:nucleotide binding"/>
    <property type="evidence" value="ECO:0007669"/>
    <property type="project" value="UniProtKB-KW"/>
</dbReference>
<evidence type="ECO:0000259" key="3">
    <source>
        <dbReference type="Pfam" id="PF00149"/>
    </source>
</evidence>
<dbReference type="InterPro" id="IPR029052">
    <property type="entry name" value="Metallo-depent_PP-like"/>
</dbReference>
<keyword evidence="2" id="KW-0378">Hydrolase</keyword>
<comment type="similarity">
    <text evidence="2">Belongs to the 5'-nucleotidase family.</text>
</comment>
<dbReference type="Gene3D" id="3.90.780.10">
    <property type="entry name" value="5'-Nucleotidase, C-terminal domain"/>
    <property type="match status" value="1"/>
</dbReference>
<dbReference type="PROSITE" id="PS51318">
    <property type="entry name" value="TAT"/>
    <property type="match status" value="1"/>
</dbReference>
<dbReference type="RefSeq" id="WP_203002964.1">
    <property type="nucleotide sequence ID" value="NZ_JADWYU010000270.1"/>
</dbReference>
<dbReference type="GO" id="GO:0008768">
    <property type="term" value="F:UDP-sugar diphosphatase activity"/>
    <property type="evidence" value="ECO:0007669"/>
    <property type="project" value="TreeGrafter"/>
</dbReference>
<dbReference type="InterPro" id="IPR004843">
    <property type="entry name" value="Calcineurin-like_PHP"/>
</dbReference>
<dbReference type="GO" id="GO:0009166">
    <property type="term" value="P:nucleotide catabolic process"/>
    <property type="evidence" value="ECO:0007669"/>
    <property type="project" value="InterPro"/>
</dbReference>
<feature type="domain" description="Calcineurin-like phosphoesterase" evidence="3">
    <location>
        <begin position="43"/>
        <end position="286"/>
    </location>
</feature>
<keyword evidence="6" id="KW-1185">Reference proteome</keyword>
<feature type="domain" description="5'-Nucleotidase C-terminal" evidence="4">
    <location>
        <begin position="358"/>
        <end position="519"/>
    </location>
</feature>
<dbReference type="SUPFAM" id="SSF56300">
    <property type="entry name" value="Metallo-dependent phosphatases"/>
    <property type="match status" value="1"/>
</dbReference>
<gene>
    <name evidence="5" type="ORF">I7412_09840</name>
</gene>
<dbReference type="SUPFAM" id="SSF55816">
    <property type="entry name" value="5'-nucleotidase (syn. UDP-sugar hydrolase), C-terminal domain"/>
    <property type="match status" value="1"/>
</dbReference>
<dbReference type="EMBL" id="JAEACQ010000161">
    <property type="protein sequence ID" value="MBL7627465.1"/>
    <property type="molecule type" value="Genomic_DNA"/>
</dbReference>